<keyword evidence="4" id="KW-1185">Reference proteome</keyword>
<feature type="transmembrane region" description="Helical" evidence="2">
    <location>
        <begin position="12"/>
        <end position="36"/>
    </location>
</feature>
<protein>
    <submittedName>
        <fullName evidence="3">Uncharacterized protein</fullName>
    </submittedName>
</protein>
<organism evidence="3 4">
    <name type="scientific">Trypanosoma rangeli SC58</name>
    <dbReference type="NCBI Taxonomy" id="429131"/>
    <lineage>
        <taxon>Eukaryota</taxon>
        <taxon>Discoba</taxon>
        <taxon>Euglenozoa</taxon>
        <taxon>Kinetoplastea</taxon>
        <taxon>Metakinetoplastina</taxon>
        <taxon>Trypanosomatida</taxon>
        <taxon>Trypanosomatidae</taxon>
        <taxon>Trypanosoma</taxon>
        <taxon>Herpetosoma</taxon>
    </lineage>
</organism>
<evidence type="ECO:0000313" key="3">
    <source>
        <dbReference type="EMBL" id="ESL05537.1"/>
    </source>
</evidence>
<dbReference type="OrthoDB" id="252862at2759"/>
<proteinExistence type="predicted"/>
<keyword evidence="2" id="KW-0472">Membrane</keyword>
<keyword evidence="2" id="KW-1133">Transmembrane helix</keyword>
<evidence type="ECO:0000256" key="2">
    <source>
        <dbReference type="SAM" id="Phobius"/>
    </source>
</evidence>
<dbReference type="EMBL" id="AUPL01006810">
    <property type="protein sequence ID" value="ESL05537.1"/>
    <property type="molecule type" value="Genomic_DNA"/>
</dbReference>
<dbReference type="AlphaFoldDB" id="A0A061IWY9"/>
<evidence type="ECO:0000313" key="4">
    <source>
        <dbReference type="Proteomes" id="UP000031737"/>
    </source>
</evidence>
<feature type="compositionally biased region" description="Basic and acidic residues" evidence="1">
    <location>
        <begin position="95"/>
        <end position="109"/>
    </location>
</feature>
<dbReference type="Gene3D" id="3.10.170.20">
    <property type="match status" value="1"/>
</dbReference>
<gene>
    <name evidence="3" type="ORF">TRSC58_06810</name>
</gene>
<dbReference type="VEuPathDB" id="TriTrypDB:TRSC58_06810"/>
<accession>A0A061IWY9</accession>
<comment type="caution">
    <text evidence="3">The sequence shown here is derived from an EMBL/GenBank/DDBJ whole genome shotgun (WGS) entry which is preliminary data.</text>
</comment>
<evidence type="ECO:0000256" key="1">
    <source>
        <dbReference type="SAM" id="MobiDB-lite"/>
    </source>
</evidence>
<keyword evidence="2" id="KW-0812">Transmembrane</keyword>
<sequence>MLLFCRHPSQFAWLLMVIVVAVCCGCGCLAASLPYACSFDRVMRGGGRLTSAPVVVREVPLKQQDGSLAHKVAGKEGWAPIRIVVSTEDLKDDKKYCHSERSSRPDPTGRRVRRLHI</sequence>
<reference evidence="3 4" key="1">
    <citation type="submission" date="2013-07" db="EMBL/GenBank/DDBJ databases">
        <authorList>
            <person name="Stoco P.H."/>
            <person name="Wagner G."/>
            <person name="Gerber A."/>
            <person name="Zaha A."/>
            <person name="Thompson C."/>
            <person name="Bartholomeu D.C."/>
            <person name="Luckemeyer D.D."/>
            <person name="Bahia D."/>
            <person name="Loreto E."/>
            <person name="Prestes E.B."/>
            <person name="Lima F.M."/>
            <person name="Rodrigues-Luiz G."/>
            <person name="Vallejo G.A."/>
            <person name="Filho J.F."/>
            <person name="Monteiro K.M."/>
            <person name="Tyler K.M."/>
            <person name="de Almeida L.G."/>
            <person name="Ortiz M.F."/>
            <person name="Siervo M.A."/>
            <person name="de Moraes M.H."/>
            <person name="Cunha O.L."/>
            <person name="Mendonca-Neto R."/>
            <person name="Silva R."/>
            <person name="Teixeira S.M."/>
            <person name="Murta S.M."/>
            <person name="Sincero T.C."/>
            <person name="Mendes T.A."/>
            <person name="Urmenyi T.P."/>
            <person name="Silva V.G."/>
            <person name="da Rocha W.D."/>
            <person name="Andersson B."/>
            <person name="Romanha A.J."/>
            <person name="Steindel M."/>
            <person name="de Vasconcelos A.T."/>
            <person name="Grisard E.C."/>
        </authorList>
    </citation>
    <scope>NUCLEOTIDE SEQUENCE [LARGE SCALE GENOMIC DNA]</scope>
    <source>
        <strain evidence="3 4">SC58</strain>
    </source>
</reference>
<name>A0A061IWY9_TRYRA</name>
<dbReference type="Proteomes" id="UP000031737">
    <property type="component" value="Unassembled WGS sequence"/>
</dbReference>
<feature type="region of interest" description="Disordered" evidence="1">
    <location>
        <begin position="95"/>
        <end position="117"/>
    </location>
</feature>